<dbReference type="AlphaFoldDB" id="A0A563VZA9"/>
<reference evidence="2 3" key="1">
    <citation type="submission" date="2019-01" db="EMBL/GenBank/DDBJ databases">
        <authorList>
            <person name="Brito A."/>
        </authorList>
    </citation>
    <scope>NUCLEOTIDE SEQUENCE [LARGE SCALE GENOMIC DNA]</scope>
    <source>
        <strain evidence="2">1</strain>
    </source>
</reference>
<feature type="region of interest" description="Disordered" evidence="1">
    <location>
        <begin position="26"/>
        <end position="45"/>
    </location>
</feature>
<protein>
    <recommendedName>
        <fullName evidence="4">Isochorismate synthase</fullName>
    </recommendedName>
</protein>
<keyword evidence="3" id="KW-1185">Reference proteome</keyword>
<gene>
    <name evidence="2" type="ORF">H1P_4930002</name>
</gene>
<evidence type="ECO:0000313" key="3">
    <source>
        <dbReference type="Proteomes" id="UP000320055"/>
    </source>
</evidence>
<dbReference type="Proteomes" id="UP000320055">
    <property type="component" value="Unassembled WGS sequence"/>
</dbReference>
<accession>A0A563VZA9</accession>
<dbReference type="RefSeq" id="WP_144875505.1">
    <property type="nucleotide sequence ID" value="NZ_LR214227.1"/>
</dbReference>
<evidence type="ECO:0000256" key="1">
    <source>
        <dbReference type="SAM" id="MobiDB-lite"/>
    </source>
</evidence>
<dbReference type="OrthoDB" id="467239at2"/>
<proteinExistence type="predicted"/>
<name>A0A563VZA9_9CYAN</name>
<evidence type="ECO:0008006" key="4">
    <source>
        <dbReference type="Google" id="ProtNLM"/>
    </source>
</evidence>
<dbReference type="EMBL" id="CAACVJ010000438">
    <property type="protein sequence ID" value="VEP16771.1"/>
    <property type="molecule type" value="Genomic_DNA"/>
</dbReference>
<organism evidence="2 3">
    <name type="scientific">Hyella patelloides LEGE 07179</name>
    <dbReference type="NCBI Taxonomy" id="945734"/>
    <lineage>
        <taxon>Bacteria</taxon>
        <taxon>Bacillati</taxon>
        <taxon>Cyanobacteriota</taxon>
        <taxon>Cyanophyceae</taxon>
        <taxon>Pleurocapsales</taxon>
        <taxon>Hyellaceae</taxon>
        <taxon>Hyella</taxon>
    </lineage>
</organism>
<evidence type="ECO:0000313" key="2">
    <source>
        <dbReference type="EMBL" id="VEP16771.1"/>
    </source>
</evidence>
<sequence>MKIFQWLQDTVQSIWNDVSGLFKPTNDDYPKAGVQPFEGEPCDDK</sequence>